<evidence type="ECO:0000313" key="1">
    <source>
        <dbReference type="EMBL" id="KAK3016955.1"/>
    </source>
</evidence>
<dbReference type="Pfam" id="PF14953">
    <property type="entry name" value="DUF4504"/>
    <property type="match status" value="1"/>
</dbReference>
<evidence type="ECO:0000313" key="2">
    <source>
        <dbReference type="Proteomes" id="UP001188597"/>
    </source>
</evidence>
<keyword evidence="2" id="KW-1185">Reference proteome</keyword>
<gene>
    <name evidence="1" type="ORF">RJ639_007851</name>
</gene>
<dbReference type="InterPro" id="IPR027850">
    <property type="entry name" value="DUF4504"/>
</dbReference>
<dbReference type="EMBL" id="JAVXUP010001034">
    <property type="protein sequence ID" value="KAK3016955.1"/>
    <property type="molecule type" value="Genomic_DNA"/>
</dbReference>
<proteinExistence type="predicted"/>
<reference evidence="1" key="1">
    <citation type="submission" date="2022-12" db="EMBL/GenBank/DDBJ databases">
        <title>Draft genome assemblies for two species of Escallonia (Escalloniales).</title>
        <authorList>
            <person name="Chanderbali A."/>
            <person name="Dervinis C."/>
            <person name="Anghel I."/>
            <person name="Soltis D."/>
            <person name="Soltis P."/>
            <person name="Zapata F."/>
        </authorList>
    </citation>
    <scope>NUCLEOTIDE SEQUENCE</scope>
    <source>
        <strain evidence="1">UCBG64.0493</strain>
        <tissue evidence="1">Leaf</tissue>
    </source>
</reference>
<dbReference type="PANTHER" id="PTHR31366">
    <property type="entry name" value="UPF0739 PROTEIN C1ORF74"/>
    <property type="match status" value="1"/>
</dbReference>
<dbReference type="AlphaFoldDB" id="A0AA88W4G3"/>
<protein>
    <submittedName>
        <fullName evidence="1">Uncharacterized protein</fullName>
    </submittedName>
</protein>
<dbReference type="Proteomes" id="UP001188597">
    <property type="component" value="Unassembled WGS sequence"/>
</dbReference>
<dbReference type="PANTHER" id="PTHR31366:SF2">
    <property type="entry name" value="UPF0739 PROTEIN C1ORF74"/>
    <property type="match status" value="1"/>
</dbReference>
<organism evidence="1 2">
    <name type="scientific">Escallonia herrerae</name>
    <dbReference type="NCBI Taxonomy" id="1293975"/>
    <lineage>
        <taxon>Eukaryota</taxon>
        <taxon>Viridiplantae</taxon>
        <taxon>Streptophyta</taxon>
        <taxon>Embryophyta</taxon>
        <taxon>Tracheophyta</taxon>
        <taxon>Spermatophyta</taxon>
        <taxon>Magnoliopsida</taxon>
        <taxon>eudicotyledons</taxon>
        <taxon>Gunneridae</taxon>
        <taxon>Pentapetalae</taxon>
        <taxon>asterids</taxon>
        <taxon>campanulids</taxon>
        <taxon>Escalloniales</taxon>
        <taxon>Escalloniaceae</taxon>
        <taxon>Escallonia</taxon>
    </lineage>
</organism>
<accession>A0AA88W4G3</accession>
<sequence length="307" mass="34724">MEDGVKLEETLKMVEASLSLCKWRLKASSKRRLETDILALCTGMRAVIMVDYGGRMPELRERLCSFLKFSQKVESTIFEHLRVMVIEDMIYLIHVKGLAELVKSSLNSELKRYFVDIEQDPPKMITEAEKSSLGRQLISIQKLFSLVFLGDLTGTDTLKCYGTDSIANAESSDGKLFTSQSLDFIDLSSCMQNSEVTLPTLNGWLLGYPVVYLFGKEHITDAIYHLSTKSIHLFEILVCRNDNSSKGSLQEELMSFSVPYELSMGGRNEPWAEAFLACIQTKWERCRHVWVSLKMEVSGCGPQAMVL</sequence>
<comment type="caution">
    <text evidence="1">The sequence shown here is derived from an EMBL/GenBank/DDBJ whole genome shotgun (WGS) entry which is preliminary data.</text>
</comment>
<name>A0AA88W4G3_9ASTE</name>